<evidence type="ECO:0000313" key="3">
    <source>
        <dbReference type="Proteomes" id="UP001549167"/>
    </source>
</evidence>
<protein>
    <recommendedName>
        <fullName evidence="4">Helix-turn-helix domain-containing protein</fullName>
    </recommendedName>
</protein>
<evidence type="ECO:0000256" key="1">
    <source>
        <dbReference type="SAM" id="MobiDB-lite"/>
    </source>
</evidence>
<reference evidence="2 3" key="1">
    <citation type="submission" date="2024-06" db="EMBL/GenBank/DDBJ databases">
        <title>Genomic Encyclopedia of Type Strains, Phase IV (KMG-IV): sequencing the most valuable type-strain genomes for metagenomic binning, comparative biology and taxonomic classification.</title>
        <authorList>
            <person name="Goeker M."/>
        </authorList>
    </citation>
    <scope>NUCLEOTIDE SEQUENCE [LARGE SCALE GENOMIC DNA]</scope>
    <source>
        <strain evidence="2 3">DSM 23520</strain>
    </source>
</reference>
<dbReference type="Proteomes" id="UP001549167">
    <property type="component" value="Unassembled WGS sequence"/>
</dbReference>
<gene>
    <name evidence="2" type="ORF">ABID56_002598</name>
</gene>
<feature type="region of interest" description="Disordered" evidence="1">
    <location>
        <begin position="62"/>
        <end position="88"/>
    </location>
</feature>
<name>A0ABV2L0X2_9BACI</name>
<dbReference type="EMBL" id="JBEPMX010000021">
    <property type="protein sequence ID" value="MET3684461.1"/>
    <property type="molecule type" value="Genomic_DNA"/>
</dbReference>
<dbReference type="RefSeq" id="WP_354221831.1">
    <property type="nucleotide sequence ID" value="NZ_JBEPMX010000021.1"/>
</dbReference>
<proteinExistence type="predicted"/>
<evidence type="ECO:0000313" key="2">
    <source>
        <dbReference type="EMBL" id="MET3684461.1"/>
    </source>
</evidence>
<sequence length="88" mass="10347">MTTQTVSLSKDEKIKRVIDLTEQGKPLEVISDELGYSQPKNLIRFMARSQFKFDADHHRFIHQANRNQKKETKKERQEPVHHGMSTLN</sequence>
<accession>A0ABV2L0X2</accession>
<evidence type="ECO:0008006" key="4">
    <source>
        <dbReference type="Google" id="ProtNLM"/>
    </source>
</evidence>
<organism evidence="2 3">
    <name type="scientific">Alkalibacillus flavidus</name>
    <dbReference type="NCBI Taxonomy" id="546021"/>
    <lineage>
        <taxon>Bacteria</taxon>
        <taxon>Bacillati</taxon>
        <taxon>Bacillota</taxon>
        <taxon>Bacilli</taxon>
        <taxon>Bacillales</taxon>
        <taxon>Bacillaceae</taxon>
        <taxon>Alkalibacillus</taxon>
    </lineage>
</organism>
<keyword evidence="3" id="KW-1185">Reference proteome</keyword>
<comment type="caution">
    <text evidence="2">The sequence shown here is derived from an EMBL/GenBank/DDBJ whole genome shotgun (WGS) entry which is preliminary data.</text>
</comment>
<feature type="compositionally biased region" description="Basic and acidic residues" evidence="1">
    <location>
        <begin position="68"/>
        <end position="81"/>
    </location>
</feature>